<feature type="region of interest" description="Disordered" evidence="1">
    <location>
        <begin position="52"/>
        <end position="74"/>
    </location>
</feature>
<dbReference type="Proteomes" id="UP000295506">
    <property type="component" value="Unassembled WGS sequence"/>
</dbReference>
<name>A0A126QKL1_9BACT</name>
<dbReference type="EMBL" id="CP014206">
    <property type="protein sequence ID" value="AMK10188.1"/>
    <property type="molecule type" value="Genomic_DNA"/>
</dbReference>
<evidence type="ECO:0000313" key="4">
    <source>
        <dbReference type="Proteomes" id="UP000055611"/>
    </source>
</evidence>
<dbReference type="Proteomes" id="UP000055611">
    <property type="component" value="Chromosome"/>
</dbReference>
<proteinExistence type="predicted"/>
<reference evidence="2 4" key="1">
    <citation type="journal article" date="2016" name="Front. Microbiol.">
        <title>Genome Sequence of the Piezophilic, Mesophilic Sulfate-Reducing Bacterium Desulfovibrio indicus J2T.</title>
        <authorList>
            <person name="Cao J."/>
            <person name="Maignien L."/>
            <person name="Shao Z."/>
            <person name="Alain K."/>
            <person name="Jebbar M."/>
        </authorList>
    </citation>
    <scope>NUCLEOTIDE SEQUENCE [LARGE SCALE GENOMIC DNA]</scope>
    <source>
        <strain evidence="2 4">J2</strain>
    </source>
</reference>
<gene>
    <name evidence="2" type="ORF">AWY79_03175</name>
    <name evidence="3" type="ORF">EDC59_10791</name>
</gene>
<keyword evidence="4" id="KW-1185">Reference proteome</keyword>
<evidence type="ECO:0000313" key="3">
    <source>
        <dbReference type="EMBL" id="TDT87896.1"/>
    </source>
</evidence>
<accession>A0A126QKL1</accession>
<dbReference type="KEGG" id="dej:AWY79_03175"/>
<reference evidence="3 5" key="2">
    <citation type="submission" date="2019-03" db="EMBL/GenBank/DDBJ databases">
        <title>Genomic Encyclopedia of Type Strains, Phase IV (KMG-IV): sequencing the most valuable type-strain genomes for metagenomic binning, comparative biology and taxonomic classification.</title>
        <authorList>
            <person name="Goeker M."/>
        </authorList>
    </citation>
    <scope>NUCLEOTIDE SEQUENCE [LARGE SCALE GENOMIC DNA]</scope>
    <source>
        <strain evidence="3 5">DSM 101483</strain>
    </source>
</reference>
<organism evidence="3 5">
    <name type="scientific">Pseudodesulfovibrio indicus</name>
    <dbReference type="NCBI Taxonomy" id="1716143"/>
    <lineage>
        <taxon>Bacteria</taxon>
        <taxon>Pseudomonadati</taxon>
        <taxon>Thermodesulfobacteriota</taxon>
        <taxon>Desulfovibrionia</taxon>
        <taxon>Desulfovibrionales</taxon>
        <taxon>Desulfovibrionaceae</taxon>
    </lineage>
</organism>
<evidence type="ECO:0000256" key="1">
    <source>
        <dbReference type="SAM" id="MobiDB-lite"/>
    </source>
</evidence>
<sequence>MCAAVPVAVLLLVIFAALTIVRLTGTGSPNADLLAGLLGGCACGARGEGERGNPLGKGFPLSPSPRPPHPLSPS</sequence>
<evidence type="ECO:0008006" key="6">
    <source>
        <dbReference type="Google" id="ProtNLM"/>
    </source>
</evidence>
<dbReference type="EMBL" id="SOBK01000007">
    <property type="protein sequence ID" value="TDT87896.1"/>
    <property type="molecule type" value="Genomic_DNA"/>
</dbReference>
<dbReference type="AlphaFoldDB" id="A0A126QKL1"/>
<feature type="compositionally biased region" description="Pro residues" evidence="1">
    <location>
        <begin position="62"/>
        <end position="74"/>
    </location>
</feature>
<dbReference type="RefSeq" id="WP_066800171.1">
    <property type="nucleotide sequence ID" value="NZ_CP014206.1"/>
</dbReference>
<protein>
    <recommendedName>
        <fullName evidence="6">Secreted protein</fullName>
    </recommendedName>
</protein>
<evidence type="ECO:0000313" key="5">
    <source>
        <dbReference type="Proteomes" id="UP000295506"/>
    </source>
</evidence>
<evidence type="ECO:0000313" key="2">
    <source>
        <dbReference type="EMBL" id="AMK10188.1"/>
    </source>
</evidence>